<evidence type="ECO:0000313" key="5">
    <source>
        <dbReference type="EMBL" id="KAJ1121862.1"/>
    </source>
</evidence>
<keyword evidence="2" id="KW-0393">Immunoglobulin domain</keyword>
<organism evidence="5 6">
    <name type="scientific">Pleurodeles waltl</name>
    <name type="common">Iberian ribbed newt</name>
    <dbReference type="NCBI Taxonomy" id="8319"/>
    <lineage>
        <taxon>Eukaryota</taxon>
        <taxon>Metazoa</taxon>
        <taxon>Chordata</taxon>
        <taxon>Craniata</taxon>
        <taxon>Vertebrata</taxon>
        <taxon>Euteleostomi</taxon>
        <taxon>Amphibia</taxon>
        <taxon>Batrachia</taxon>
        <taxon>Caudata</taxon>
        <taxon>Salamandroidea</taxon>
        <taxon>Salamandridae</taxon>
        <taxon>Pleurodelinae</taxon>
        <taxon>Pleurodeles</taxon>
    </lineage>
</organism>
<dbReference type="AlphaFoldDB" id="A0AAV7P3T9"/>
<keyword evidence="1" id="KW-1015">Disulfide bond</keyword>
<evidence type="ECO:0000256" key="3">
    <source>
        <dbReference type="SAM" id="Phobius"/>
    </source>
</evidence>
<dbReference type="InterPro" id="IPR003597">
    <property type="entry name" value="Ig_C1-set"/>
</dbReference>
<dbReference type="InterPro" id="IPR050380">
    <property type="entry name" value="Immune_Resp_Modulators"/>
</dbReference>
<feature type="transmembrane region" description="Helical" evidence="3">
    <location>
        <begin position="194"/>
        <end position="215"/>
    </location>
</feature>
<evidence type="ECO:0000259" key="4">
    <source>
        <dbReference type="PROSITE" id="PS50835"/>
    </source>
</evidence>
<dbReference type="Proteomes" id="UP001066276">
    <property type="component" value="Chromosome 7"/>
</dbReference>
<protein>
    <recommendedName>
        <fullName evidence="4">Ig-like domain-containing protein</fullName>
    </recommendedName>
</protein>
<dbReference type="EMBL" id="JANPWB010000011">
    <property type="protein sequence ID" value="KAJ1121862.1"/>
    <property type="molecule type" value="Genomic_DNA"/>
</dbReference>
<keyword evidence="3" id="KW-1133">Transmembrane helix</keyword>
<dbReference type="Pfam" id="PF07654">
    <property type="entry name" value="C1-set"/>
    <property type="match status" value="1"/>
</dbReference>
<dbReference type="PROSITE" id="PS50835">
    <property type="entry name" value="IG_LIKE"/>
    <property type="match status" value="1"/>
</dbReference>
<keyword evidence="3" id="KW-0812">Transmembrane</keyword>
<name>A0AAV7P3T9_PLEWA</name>
<sequence>MHRSDCDGDQTLLSPRTPLWTTKRLCVWPAINVNRGEAYFGQGTKLTVLGSVLYFGKGTKVSVIEDGLNITEPNVALFDPSPHEVKERRSATLVCLAAKFYPDHVVLSWSVNGVERTEGVKTDDHPTRGSDKMYSLSSRLRLSKKEWLNPQTTFRCKVYFDPTKQNIIKETRGREGCGGVTTESFRKSANTAKFTYVLLITKSAFYGLLVTLIAWKIKLHGGKHFS</sequence>
<dbReference type="CDD" id="cd05769">
    <property type="entry name" value="IgC1_TCR_beta"/>
    <property type="match status" value="1"/>
</dbReference>
<feature type="domain" description="Ig-like" evidence="4">
    <location>
        <begin position="73"/>
        <end position="158"/>
    </location>
</feature>
<evidence type="ECO:0000256" key="1">
    <source>
        <dbReference type="ARBA" id="ARBA00023157"/>
    </source>
</evidence>
<dbReference type="FunFam" id="2.60.40.10:FF:000283">
    <property type="entry name" value="Immunoglobulin kappa constant"/>
    <property type="match status" value="1"/>
</dbReference>
<evidence type="ECO:0000256" key="2">
    <source>
        <dbReference type="ARBA" id="ARBA00023319"/>
    </source>
</evidence>
<dbReference type="Gene3D" id="2.60.40.10">
    <property type="entry name" value="Immunoglobulins"/>
    <property type="match status" value="1"/>
</dbReference>
<dbReference type="SUPFAM" id="SSF48726">
    <property type="entry name" value="Immunoglobulin"/>
    <property type="match status" value="1"/>
</dbReference>
<evidence type="ECO:0000313" key="6">
    <source>
        <dbReference type="Proteomes" id="UP001066276"/>
    </source>
</evidence>
<dbReference type="InterPro" id="IPR036179">
    <property type="entry name" value="Ig-like_dom_sf"/>
</dbReference>
<accession>A0AAV7P3T9</accession>
<proteinExistence type="predicted"/>
<reference evidence="5" key="1">
    <citation type="journal article" date="2022" name="bioRxiv">
        <title>Sequencing and chromosome-scale assembly of the giantPleurodeles waltlgenome.</title>
        <authorList>
            <person name="Brown T."/>
            <person name="Elewa A."/>
            <person name="Iarovenko S."/>
            <person name="Subramanian E."/>
            <person name="Araus A.J."/>
            <person name="Petzold A."/>
            <person name="Susuki M."/>
            <person name="Suzuki K.-i.T."/>
            <person name="Hayashi T."/>
            <person name="Toyoda A."/>
            <person name="Oliveira C."/>
            <person name="Osipova E."/>
            <person name="Leigh N.D."/>
            <person name="Simon A."/>
            <person name="Yun M.H."/>
        </authorList>
    </citation>
    <scope>NUCLEOTIDE SEQUENCE</scope>
    <source>
        <strain evidence="5">20211129_DDA</strain>
        <tissue evidence="5">Liver</tissue>
    </source>
</reference>
<dbReference type="InterPro" id="IPR013783">
    <property type="entry name" value="Ig-like_fold"/>
</dbReference>
<dbReference type="SMART" id="SM00407">
    <property type="entry name" value="IGc1"/>
    <property type="match status" value="1"/>
</dbReference>
<keyword evidence="3" id="KW-0472">Membrane</keyword>
<comment type="caution">
    <text evidence="5">The sequence shown here is derived from an EMBL/GenBank/DDBJ whole genome shotgun (WGS) entry which is preliminary data.</text>
</comment>
<gene>
    <name evidence="5" type="ORF">NDU88_000378</name>
</gene>
<keyword evidence="6" id="KW-1185">Reference proteome</keyword>
<dbReference type="PANTHER" id="PTHR23411">
    <property type="entry name" value="TAPASIN"/>
    <property type="match status" value="1"/>
</dbReference>
<dbReference type="InterPro" id="IPR007110">
    <property type="entry name" value="Ig-like_dom"/>
</dbReference>